<evidence type="ECO:0000313" key="1">
    <source>
        <dbReference type="EMBL" id="KAB0566123.1"/>
    </source>
</evidence>
<protein>
    <submittedName>
        <fullName evidence="1">Uncharacterized protein</fullName>
    </submittedName>
</protein>
<dbReference type="EMBL" id="VZPE01000014">
    <property type="protein sequence ID" value="KAB0566123.1"/>
    <property type="molecule type" value="Genomic_DNA"/>
</dbReference>
<reference evidence="1" key="1">
    <citation type="submission" date="2019-09" db="EMBL/GenBank/DDBJ databases">
        <title>Draft genome sequences of 48 bacterial type strains from the CCUG.</title>
        <authorList>
            <person name="Tunovic T."/>
            <person name="Pineiro-Iglesias B."/>
            <person name="Unosson C."/>
            <person name="Inganas E."/>
            <person name="Ohlen M."/>
            <person name="Cardew S."/>
            <person name="Jensie-Markopoulos S."/>
            <person name="Salva-Serra F."/>
            <person name="Jaen-Luchoro D."/>
            <person name="Karlsson R."/>
            <person name="Svensson-Stadler L."/>
            <person name="Chun J."/>
            <person name="Moore E."/>
        </authorList>
    </citation>
    <scope>NUCLEOTIDE SEQUENCE</scope>
    <source>
        <strain evidence="1">CCUG 50899</strain>
    </source>
</reference>
<dbReference type="RefSeq" id="WP_128094914.1">
    <property type="nucleotide sequence ID" value="NZ_JBHEEN010000016.1"/>
</dbReference>
<proteinExistence type="predicted"/>
<dbReference type="AlphaFoldDB" id="A0A643EVA9"/>
<name>A0A643EVA9_9HYPH</name>
<organism evidence="1">
    <name type="scientific">Brucella pituitosa</name>
    <dbReference type="NCBI Taxonomy" id="571256"/>
    <lineage>
        <taxon>Bacteria</taxon>
        <taxon>Pseudomonadati</taxon>
        <taxon>Pseudomonadota</taxon>
        <taxon>Alphaproteobacteria</taxon>
        <taxon>Hyphomicrobiales</taxon>
        <taxon>Brucellaceae</taxon>
        <taxon>Brucella/Ochrobactrum group</taxon>
        <taxon>Brucella</taxon>
    </lineage>
</organism>
<sequence length="177" mass="19419">MIEPFNAKESEVRQTAYFLTALLFIAPLQTGVAFAEGFKTYDLREIEKEVAQAFGNDVRVSIKAKTINADDVQGQTIKLLIDRQNADVGHRDRSDAAYFQQLEEACNQQGLPCEIDELSLGSIVGRMTTIRLTGGRVGVNITFLKDGDRLTIRSAAKTKAIAQKNAEIALGVVSDKL</sequence>
<comment type="caution">
    <text evidence="1">The sequence shown here is derived from an EMBL/GenBank/DDBJ whole genome shotgun (WGS) entry which is preliminary data.</text>
</comment>
<accession>A0A643EVA9</accession>
<gene>
    <name evidence="1" type="ORF">F7Q93_22025</name>
</gene>